<gene>
    <name evidence="2" type="ORF">GCM10022204_03750</name>
</gene>
<keyword evidence="1" id="KW-0812">Transmembrane</keyword>
<feature type="transmembrane region" description="Helical" evidence="1">
    <location>
        <begin position="43"/>
        <end position="63"/>
    </location>
</feature>
<sequence>MRCVRPIVPASEGTPRATSLRSMARLGGGAQTGRAARARRSTLGLTGALGVASVVLALRAAVHGFWLDLAVFLVVFVTMVCLMVTLLRRRS</sequence>
<evidence type="ECO:0000313" key="3">
    <source>
        <dbReference type="Proteomes" id="UP001500051"/>
    </source>
</evidence>
<evidence type="ECO:0000313" key="2">
    <source>
        <dbReference type="EMBL" id="GAA3691707.1"/>
    </source>
</evidence>
<keyword evidence="3" id="KW-1185">Reference proteome</keyword>
<name>A0ABP7CPG3_9ACTN</name>
<keyword evidence="1" id="KW-0472">Membrane</keyword>
<proteinExistence type="predicted"/>
<dbReference type="EMBL" id="BAAAYX010000002">
    <property type="protein sequence ID" value="GAA3691707.1"/>
    <property type="molecule type" value="Genomic_DNA"/>
</dbReference>
<protein>
    <submittedName>
        <fullName evidence="2">Uncharacterized protein</fullName>
    </submittedName>
</protein>
<evidence type="ECO:0000256" key="1">
    <source>
        <dbReference type="SAM" id="Phobius"/>
    </source>
</evidence>
<accession>A0ABP7CPG3</accession>
<feature type="transmembrane region" description="Helical" evidence="1">
    <location>
        <begin position="69"/>
        <end position="87"/>
    </location>
</feature>
<reference evidence="3" key="1">
    <citation type="journal article" date="2019" name="Int. J. Syst. Evol. Microbiol.">
        <title>The Global Catalogue of Microorganisms (GCM) 10K type strain sequencing project: providing services to taxonomists for standard genome sequencing and annotation.</title>
        <authorList>
            <consortium name="The Broad Institute Genomics Platform"/>
            <consortium name="The Broad Institute Genome Sequencing Center for Infectious Disease"/>
            <person name="Wu L."/>
            <person name="Ma J."/>
        </authorList>
    </citation>
    <scope>NUCLEOTIDE SEQUENCE [LARGE SCALE GENOMIC DNA]</scope>
    <source>
        <strain evidence="3">JCM 16548</strain>
    </source>
</reference>
<organism evidence="2 3">
    <name type="scientific">Microlunatus aurantiacus</name>
    <dbReference type="NCBI Taxonomy" id="446786"/>
    <lineage>
        <taxon>Bacteria</taxon>
        <taxon>Bacillati</taxon>
        <taxon>Actinomycetota</taxon>
        <taxon>Actinomycetes</taxon>
        <taxon>Propionibacteriales</taxon>
        <taxon>Propionibacteriaceae</taxon>
        <taxon>Microlunatus</taxon>
    </lineage>
</organism>
<keyword evidence="1" id="KW-1133">Transmembrane helix</keyword>
<comment type="caution">
    <text evidence="2">The sequence shown here is derived from an EMBL/GenBank/DDBJ whole genome shotgun (WGS) entry which is preliminary data.</text>
</comment>
<dbReference type="Proteomes" id="UP001500051">
    <property type="component" value="Unassembled WGS sequence"/>
</dbReference>